<accession>A0A9X3FB92</accession>
<dbReference type="PANTHER" id="PTHR30605:SF0">
    <property type="entry name" value="ANHYDRO-N-ACETYLMURAMIC ACID KINASE"/>
    <property type="match status" value="1"/>
</dbReference>
<sequence length="357" mass="39192">MNKNRMHSGTIKAIGVMSGTSLDGLDIAAVEFQLQDKKWSFKLCEAKTISYSKDWEEQLKFSPSLHGEELTALHSKYGSFIGEQVKHFIESTNFAPSIIASHGHTVFHQPEKGYTLQIGNGAAIAAKTNVLTVSDFRTGDVALGGQGAPLVPIGDQLLFSEYSYCLNLGGFANISFGKDGTRQAFDNCPVNFVLNHFAEKKGLPYDKNGDLGRHGNINTELLDRLNKIPFYQLTPPKSLGREWVETEFFPVLNQFNISDADKMRTVYEHVAIQITNSISGKGKMLITGGGAFNSFLIERIKALTTTELIIPSKEIIDFKEAIIFAFLGVLRINNINNCLASVTGAKKDSCGGVVYLP</sequence>
<name>A0A9X3FB92_9BACT</name>
<dbReference type="RefSeq" id="WP_343335463.1">
    <property type="nucleotide sequence ID" value="NZ_JAPOHD010000067.1"/>
</dbReference>
<dbReference type="AlphaFoldDB" id="A0A9X3FB92"/>
<proteinExistence type="predicted"/>
<keyword evidence="1" id="KW-0418">Kinase</keyword>
<dbReference type="InterPro" id="IPR005338">
    <property type="entry name" value="Anhydro_N_Ac-Mur_kinase"/>
</dbReference>
<gene>
    <name evidence="1" type="ORF">OU798_22505</name>
</gene>
<dbReference type="NCBIfam" id="NF007144">
    <property type="entry name" value="PRK09585.2-3"/>
    <property type="match status" value="1"/>
</dbReference>
<keyword evidence="2" id="KW-1185">Reference proteome</keyword>
<evidence type="ECO:0000313" key="2">
    <source>
        <dbReference type="Proteomes" id="UP001145087"/>
    </source>
</evidence>
<organism evidence="1 2">
    <name type="scientific">Draconibacterium aestuarii</name>
    <dbReference type="NCBI Taxonomy" id="2998507"/>
    <lineage>
        <taxon>Bacteria</taxon>
        <taxon>Pseudomonadati</taxon>
        <taxon>Bacteroidota</taxon>
        <taxon>Bacteroidia</taxon>
        <taxon>Marinilabiliales</taxon>
        <taxon>Prolixibacteraceae</taxon>
        <taxon>Draconibacterium</taxon>
    </lineage>
</organism>
<keyword evidence="1" id="KW-0808">Transferase</keyword>
<protein>
    <submittedName>
        <fullName evidence="1">Anhydro-N-acetylmuramic acid kinase</fullName>
        <ecNumber evidence="1">2.7.1.170</ecNumber>
    </submittedName>
</protein>
<dbReference type="GO" id="GO:0009254">
    <property type="term" value="P:peptidoglycan turnover"/>
    <property type="evidence" value="ECO:0007669"/>
    <property type="project" value="InterPro"/>
</dbReference>
<dbReference type="GO" id="GO:0016301">
    <property type="term" value="F:kinase activity"/>
    <property type="evidence" value="ECO:0007669"/>
    <property type="project" value="UniProtKB-KW"/>
</dbReference>
<dbReference type="EC" id="2.7.1.170" evidence="1"/>
<dbReference type="GO" id="GO:0005524">
    <property type="term" value="F:ATP binding"/>
    <property type="evidence" value="ECO:0007669"/>
    <property type="project" value="InterPro"/>
</dbReference>
<dbReference type="SUPFAM" id="SSF53067">
    <property type="entry name" value="Actin-like ATPase domain"/>
    <property type="match status" value="1"/>
</dbReference>
<dbReference type="InterPro" id="IPR043129">
    <property type="entry name" value="ATPase_NBD"/>
</dbReference>
<dbReference type="Pfam" id="PF03702">
    <property type="entry name" value="AnmK"/>
    <property type="match status" value="1"/>
</dbReference>
<dbReference type="PANTHER" id="PTHR30605">
    <property type="entry name" value="ANHYDRO-N-ACETYLMURAMIC ACID KINASE"/>
    <property type="match status" value="1"/>
</dbReference>
<dbReference type="GO" id="GO:0016773">
    <property type="term" value="F:phosphotransferase activity, alcohol group as acceptor"/>
    <property type="evidence" value="ECO:0007669"/>
    <property type="project" value="InterPro"/>
</dbReference>
<reference evidence="1" key="1">
    <citation type="submission" date="2022-11" db="EMBL/GenBank/DDBJ databases">
        <title>Marilongibacter aestuarii gen. nov., sp. nov., isolated from tidal flat sediment.</title>
        <authorList>
            <person name="Jiayan W."/>
        </authorList>
    </citation>
    <scope>NUCLEOTIDE SEQUENCE</scope>
    <source>
        <strain evidence="1">Z1-6</strain>
    </source>
</reference>
<dbReference type="EMBL" id="JAPOHD010000067">
    <property type="protein sequence ID" value="MCY1723137.1"/>
    <property type="molecule type" value="Genomic_DNA"/>
</dbReference>
<evidence type="ECO:0000313" key="1">
    <source>
        <dbReference type="EMBL" id="MCY1723137.1"/>
    </source>
</evidence>
<dbReference type="Proteomes" id="UP001145087">
    <property type="component" value="Unassembled WGS sequence"/>
</dbReference>
<dbReference type="Gene3D" id="3.30.420.40">
    <property type="match status" value="2"/>
</dbReference>
<comment type="caution">
    <text evidence="1">The sequence shown here is derived from an EMBL/GenBank/DDBJ whole genome shotgun (WGS) entry which is preliminary data.</text>
</comment>
<dbReference type="GO" id="GO:0006040">
    <property type="term" value="P:amino sugar metabolic process"/>
    <property type="evidence" value="ECO:0007669"/>
    <property type="project" value="InterPro"/>
</dbReference>